<feature type="transmembrane region" description="Helical" evidence="5">
    <location>
        <begin position="244"/>
        <end position="261"/>
    </location>
</feature>
<gene>
    <name evidence="7" type="ORF">GCM10010466_43150</name>
</gene>
<dbReference type="Gene3D" id="1.20.1560.10">
    <property type="entry name" value="ABC transporter type 1, transmembrane domain"/>
    <property type="match status" value="1"/>
</dbReference>
<reference evidence="8" key="1">
    <citation type="journal article" date="2019" name="Int. J. Syst. Evol. Microbiol.">
        <title>The Global Catalogue of Microorganisms (GCM) 10K type strain sequencing project: providing services to taxonomists for standard genome sequencing and annotation.</title>
        <authorList>
            <consortium name="The Broad Institute Genomics Platform"/>
            <consortium name="The Broad Institute Genome Sequencing Center for Infectious Disease"/>
            <person name="Wu L."/>
            <person name="Ma J."/>
        </authorList>
    </citation>
    <scope>NUCLEOTIDE SEQUENCE [LARGE SCALE GENOMIC DNA]</scope>
    <source>
        <strain evidence="8">JCM 9373</strain>
    </source>
</reference>
<dbReference type="EMBL" id="BAAAUT010000035">
    <property type="protein sequence ID" value="GAA3147505.1"/>
    <property type="molecule type" value="Genomic_DNA"/>
</dbReference>
<dbReference type="RefSeq" id="WP_344862297.1">
    <property type="nucleotide sequence ID" value="NZ_BAAAUT010000035.1"/>
</dbReference>
<proteinExistence type="predicted"/>
<protein>
    <recommendedName>
        <fullName evidence="6">ABC transmembrane type-1 domain-containing protein</fullName>
    </recommendedName>
</protein>
<evidence type="ECO:0000256" key="1">
    <source>
        <dbReference type="ARBA" id="ARBA00004651"/>
    </source>
</evidence>
<keyword evidence="2 5" id="KW-0812">Transmembrane</keyword>
<dbReference type="SUPFAM" id="SSF90123">
    <property type="entry name" value="ABC transporter transmembrane region"/>
    <property type="match status" value="1"/>
</dbReference>
<organism evidence="7 8">
    <name type="scientific">Planomonospora alba</name>
    <dbReference type="NCBI Taxonomy" id="161354"/>
    <lineage>
        <taxon>Bacteria</taxon>
        <taxon>Bacillati</taxon>
        <taxon>Actinomycetota</taxon>
        <taxon>Actinomycetes</taxon>
        <taxon>Streptosporangiales</taxon>
        <taxon>Streptosporangiaceae</taxon>
        <taxon>Planomonospora</taxon>
    </lineage>
</organism>
<evidence type="ECO:0000256" key="5">
    <source>
        <dbReference type="SAM" id="Phobius"/>
    </source>
</evidence>
<dbReference type="InterPro" id="IPR036640">
    <property type="entry name" value="ABC1_TM_sf"/>
</dbReference>
<comment type="subcellular location">
    <subcellularLocation>
        <location evidence="1">Cell membrane</location>
        <topology evidence="1">Multi-pass membrane protein</topology>
    </subcellularLocation>
</comment>
<feature type="domain" description="ABC transmembrane type-1" evidence="6">
    <location>
        <begin position="10"/>
        <end position="292"/>
    </location>
</feature>
<evidence type="ECO:0000256" key="3">
    <source>
        <dbReference type="ARBA" id="ARBA00022989"/>
    </source>
</evidence>
<keyword evidence="8" id="KW-1185">Reference proteome</keyword>
<evidence type="ECO:0000256" key="4">
    <source>
        <dbReference type="ARBA" id="ARBA00023136"/>
    </source>
</evidence>
<dbReference type="Proteomes" id="UP001500320">
    <property type="component" value="Unassembled WGS sequence"/>
</dbReference>
<name>A0ABP6NGQ2_9ACTN</name>
<evidence type="ECO:0000259" key="6">
    <source>
        <dbReference type="PROSITE" id="PS50929"/>
    </source>
</evidence>
<dbReference type="PANTHER" id="PTHR24221">
    <property type="entry name" value="ATP-BINDING CASSETTE SUB-FAMILY B"/>
    <property type="match status" value="1"/>
</dbReference>
<comment type="caution">
    <text evidence="7">The sequence shown here is derived from an EMBL/GenBank/DDBJ whole genome shotgun (WGS) entry which is preliminary data.</text>
</comment>
<dbReference type="InterPro" id="IPR011527">
    <property type="entry name" value="ABC1_TM_dom"/>
</dbReference>
<evidence type="ECO:0000256" key="2">
    <source>
        <dbReference type="ARBA" id="ARBA00022692"/>
    </source>
</evidence>
<keyword evidence="4 5" id="KW-0472">Membrane</keyword>
<evidence type="ECO:0000313" key="7">
    <source>
        <dbReference type="EMBL" id="GAA3147505.1"/>
    </source>
</evidence>
<dbReference type="PANTHER" id="PTHR24221:SF654">
    <property type="entry name" value="ATP-BINDING CASSETTE SUB-FAMILY B MEMBER 6"/>
    <property type="match status" value="1"/>
</dbReference>
<accession>A0ABP6NGQ2</accession>
<dbReference type="PROSITE" id="PS50929">
    <property type="entry name" value="ABC_TM1F"/>
    <property type="match status" value="1"/>
</dbReference>
<dbReference type="InterPro" id="IPR039421">
    <property type="entry name" value="Type_1_exporter"/>
</dbReference>
<dbReference type="Pfam" id="PF00664">
    <property type="entry name" value="ABC_membrane"/>
    <property type="match status" value="1"/>
</dbReference>
<feature type="transmembrane region" description="Helical" evidence="5">
    <location>
        <begin position="47"/>
        <end position="67"/>
    </location>
</feature>
<keyword evidence="3 5" id="KW-1133">Transmembrane helix</keyword>
<sequence>MLAPARATLIACGVVTGVSALAGMAPLIAVAEISRRLLHGDADVRPIVAIALAALAVKQFGTFAAGVPTHPADIRVSSGIRRDLPGKLRRLPLDWFTDRDSGTAKKIVEDDVAALRQLIAHSVVEATAAAVPPVAATVYLLVADWRMALVSLLPLVTGLVAYQRAMAGAGTKYPEFMRWLTRLSGAAVEFVNGIAVVKAFGTPGAASRRFQEVSRGFAHFFLDWARATSTATVTAEILLSPPSMLVVTASAGGVLTAAGWLPVTGFIAFLVFGTVITAGLMTVMTAVHPLVTA</sequence>
<feature type="transmembrane region" description="Helical" evidence="5">
    <location>
        <begin position="267"/>
        <end position="291"/>
    </location>
</feature>
<evidence type="ECO:0000313" key="8">
    <source>
        <dbReference type="Proteomes" id="UP001500320"/>
    </source>
</evidence>